<name>A0A0C2QYK5_9BACL</name>
<proteinExistence type="inferred from homology"/>
<dbReference type="InterPro" id="IPR006829">
    <property type="entry name" value="LXG_dom"/>
</dbReference>
<dbReference type="PATRIC" id="fig|220754.4.peg.3526"/>
<evidence type="ECO:0000259" key="3">
    <source>
        <dbReference type="PROSITE" id="PS51756"/>
    </source>
</evidence>
<comment type="caution">
    <text evidence="4">The sequence shown here is derived from an EMBL/GenBank/DDBJ whole genome shotgun (WGS) entry which is preliminary data.</text>
</comment>
<comment type="similarity">
    <text evidence="1">In the N-terminal section; belongs to the LXG family.</text>
</comment>
<sequence length="670" mass="75845">MSQTVRYDAAALKETMEERVSQYETFRGTLFVLKRSMLAVTNLDEAFEGLAAERIKDFFRAQSDVAEAWIQFVDQQIAFMNDVGAMAEDRELGGSTVIDVPGLDEELQTTHTRLSEMVIAQQKYVADVLSRIQDLISIQPYSSERIEQSLENAKQMRWDTVEKVEEYDAELVKEYAQSEEGQMLVTGLFEAMMDATSQNGEITPMSFNSAAFEASAPFQVKDGVQERSMQYIQTKQEQAEARNVKGWSDYNPIEAYNKVGQSVQNVTQSIIDGHGQLAEKRKDSWYDFGNYWLFGAFDSVKGFNDHVDELTEKQYDSTYDYWNARLLGLPELVKNVFNPQEVYSEQHVTDTLGLITLFAGTKIRPSLPDADTTNVPVSSPKAPLTLVSPRPEMPYLTMMDQWNLMTMSHRFDVQPAGGYGMDVPGPKTTESGLAYSAFRVDGDRNNNSDRISNRDNVVSTESPDTIQKRIEKILEGQNLTLSEFQELKLKNVAELTNDEVRIIKEIRESVPPITNNTMLQKIIPINDIEKYLLGEYAEIGGYIAKLEDVDHIIDYSEVVESFRLDYTSWNGSRPFPEDGNAYGKIKFTTNHVDNVEIPYGACFGGRNTDGFPCTLNGFTGSRNGEIVPEWQFDNRYFPNNGAELYEVTDGIEKLVAKFDSDLKVFIPIKN</sequence>
<evidence type="ECO:0000256" key="2">
    <source>
        <dbReference type="SAM" id="MobiDB-lite"/>
    </source>
</evidence>
<feature type="region of interest" description="Disordered" evidence="2">
    <location>
        <begin position="444"/>
        <end position="463"/>
    </location>
</feature>
<dbReference type="AlphaFoldDB" id="A0A0C2QYK5"/>
<dbReference type="InterPro" id="IPR051768">
    <property type="entry name" value="Bact_secretion_toxin"/>
</dbReference>
<dbReference type="EMBL" id="JXRR01000022">
    <property type="protein sequence ID" value="KIL43110.1"/>
    <property type="molecule type" value="Genomic_DNA"/>
</dbReference>
<organism evidence="4 5">
    <name type="scientific">Jeotgalibacillus campisalis</name>
    <dbReference type="NCBI Taxonomy" id="220754"/>
    <lineage>
        <taxon>Bacteria</taxon>
        <taxon>Bacillati</taxon>
        <taxon>Bacillota</taxon>
        <taxon>Bacilli</taxon>
        <taxon>Bacillales</taxon>
        <taxon>Caryophanaceae</taxon>
        <taxon>Jeotgalibacillus</taxon>
    </lineage>
</organism>
<dbReference type="RefSeq" id="WP_052477189.1">
    <property type="nucleotide sequence ID" value="NZ_JXRR01000022.1"/>
</dbReference>
<dbReference type="PANTHER" id="PTHR34976:SF2">
    <property type="entry name" value="TYPE VII SECRETION SYSTEM PROTEIN ESSD"/>
    <property type="match status" value="1"/>
</dbReference>
<dbReference type="Proteomes" id="UP000031972">
    <property type="component" value="Unassembled WGS sequence"/>
</dbReference>
<protein>
    <recommendedName>
        <fullName evidence="3">LXG domain-containing protein</fullName>
    </recommendedName>
</protein>
<dbReference type="OrthoDB" id="6636741at2"/>
<feature type="compositionally biased region" description="Basic and acidic residues" evidence="2">
    <location>
        <begin position="444"/>
        <end position="453"/>
    </location>
</feature>
<dbReference type="Pfam" id="PF04740">
    <property type="entry name" value="LXG"/>
    <property type="match status" value="1"/>
</dbReference>
<dbReference type="Gene3D" id="1.20.58.60">
    <property type="match status" value="1"/>
</dbReference>
<evidence type="ECO:0000256" key="1">
    <source>
        <dbReference type="ARBA" id="ARBA00034117"/>
    </source>
</evidence>
<dbReference type="PROSITE" id="PS51756">
    <property type="entry name" value="LXG"/>
    <property type="match status" value="1"/>
</dbReference>
<accession>A0A0C2QYK5</accession>
<gene>
    <name evidence="4" type="ORF">KR50_35130</name>
</gene>
<reference evidence="4 5" key="1">
    <citation type="submission" date="2015-01" db="EMBL/GenBank/DDBJ databases">
        <title>Jeotgalibacillus campisalis genome sequencing.</title>
        <authorList>
            <person name="Goh K.M."/>
            <person name="Chan K.-G."/>
            <person name="Yaakop A.S."/>
            <person name="Ee R."/>
            <person name="Gan H.M."/>
            <person name="Chan C.S."/>
        </authorList>
    </citation>
    <scope>NUCLEOTIDE SEQUENCE [LARGE SCALE GENOMIC DNA]</scope>
    <source>
        <strain evidence="4 5">SF-57</strain>
    </source>
</reference>
<feature type="domain" description="LXG" evidence="3">
    <location>
        <begin position="3"/>
        <end position="238"/>
    </location>
</feature>
<evidence type="ECO:0000313" key="4">
    <source>
        <dbReference type="EMBL" id="KIL43110.1"/>
    </source>
</evidence>
<evidence type="ECO:0000313" key="5">
    <source>
        <dbReference type="Proteomes" id="UP000031972"/>
    </source>
</evidence>
<dbReference type="PANTHER" id="PTHR34976">
    <property type="entry name" value="RIBONUCLEASE YQCG-RELATED"/>
    <property type="match status" value="1"/>
</dbReference>
<keyword evidence="5" id="KW-1185">Reference proteome</keyword>